<comment type="cofactor">
    <cofactor evidence="2">
        <name>Mg(2+)</name>
        <dbReference type="ChEBI" id="CHEBI:18420"/>
    </cofactor>
</comment>
<dbReference type="GO" id="GO:0006298">
    <property type="term" value="P:mismatch repair"/>
    <property type="evidence" value="ECO:0007669"/>
    <property type="project" value="TreeGrafter"/>
</dbReference>
<dbReference type="PANTHER" id="PTHR10954">
    <property type="entry name" value="RIBONUCLEASE H2 SUBUNIT A"/>
    <property type="match status" value="1"/>
</dbReference>
<protein>
    <recommendedName>
        <fullName evidence="13">Ribonuclease</fullName>
        <ecNumber evidence="13">3.1.26.4</ecNumber>
    </recommendedName>
</protein>
<dbReference type="SUPFAM" id="SSF53098">
    <property type="entry name" value="Ribonuclease H-like"/>
    <property type="match status" value="1"/>
</dbReference>
<evidence type="ECO:0000256" key="9">
    <source>
        <dbReference type="ARBA" id="ARBA00022759"/>
    </source>
</evidence>
<dbReference type="EMBL" id="CP043315">
    <property type="protein sequence ID" value="QEK37997.1"/>
    <property type="molecule type" value="Genomic_DNA"/>
</dbReference>
<dbReference type="CDD" id="cd07182">
    <property type="entry name" value="RNase_HII_bacteria_HII_like"/>
    <property type="match status" value="1"/>
</dbReference>
<dbReference type="GO" id="GO:0003723">
    <property type="term" value="F:RNA binding"/>
    <property type="evidence" value="ECO:0007669"/>
    <property type="project" value="UniProtKB-UniRule"/>
</dbReference>
<comment type="subcellular location">
    <subcellularLocation>
        <location evidence="4">Cytoplasm</location>
    </subcellularLocation>
</comment>
<evidence type="ECO:0000256" key="2">
    <source>
        <dbReference type="ARBA" id="ARBA00001946"/>
    </source>
</evidence>
<sequence>MPLKEYCIYTDEVGYGSWAGPVVVCSILYEKIDNYEVRDSKSLTKNMRNNTFHKIRNKYDFALSWSHAHDIDKFGLRVATDDAIRKSWNMLKNKYNKLNKNSQLSSKNVNKMNILLDGKYIPKTIHNVISLVNGDKNNLMISYASIIAKESRDFYMKQLGQFYCKYSWESNVGYGTKNHIDAINEFGITKFHRKSYKPLRKFSDSR</sequence>
<evidence type="ECO:0000256" key="8">
    <source>
        <dbReference type="ARBA" id="ARBA00022723"/>
    </source>
</evidence>
<evidence type="ECO:0000313" key="15">
    <source>
        <dbReference type="EMBL" id="QEK37997.1"/>
    </source>
</evidence>
<dbReference type="GO" id="GO:0043137">
    <property type="term" value="P:DNA replication, removal of RNA primer"/>
    <property type="evidence" value="ECO:0007669"/>
    <property type="project" value="TreeGrafter"/>
</dbReference>
<dbReference type="InterPro" id="IPR001352">
    <property type="entry name" value="RNase_HII/HIII"/>
</dbReference>
<evidence type="ECO:0000313" key="16">
    <source>
        <dbReference type="Proteomes" id="UP000325155"/>
    </source>
</evidence>
<comment type="catalytic activity">
    <reaction evidence="1 12 13">
        <text>Endonucleolytic cleavage to 5'-phosphomonoester.</text>
        <dbReference type="EC" id="3.1.26.4"/>
    </reaction>
</comment>
<dbReference type="RefSeq" id="WP_148980844.1">
    <property type="nucleotide sequence ID" value="NZ_CP043315.1"/>
</dbReference>
<dbReference type="EC" id="3.1.26.4" evidence="13"/>
<gene>
    <name evidence="15" type="ORF">FZC35_01205</name>
</gene>
<evidence type="ECO:0000256" key="12">
    <source>
        <dbReference type="PROSITE-ProRule" id="PRU01319"/>
    </source>
</evidence>
<keyword evidence="7 12" id="KW-0540">Nuclease</keyword>
<evidence type="ECO:0000256" key="5">
    <source>
        <dbReference type="ARBA" id="ARBA00007383"/>
    </source>
</evidence>
<dbReference type="OrthoDB" id="9803420at2"/>
<keyword evidence="6" id="KW-0963">Cytoplasm</keyword>
<accession>A0A5C0UE65</accession>
<evidence type="ECO:0000256" key="1">
    <source>
        <dbReference type="ARBA" id="ARBA00000077"/>
    </source>
</evidence>
<dbReference type="GO" id="GO:0005737">
    <property type="term" value="C:cytoplasm"/>
    <property type="evidence" value="ECO:0007669"/>
    <property type="project" value="UniProtKB-SubCell"/>
</dbReference>
<feature type="binding site" evidence="12">
    <location>
        <position position="12"/>
    </location>
    <ligand>
        <name>a divalent metal cation</name>
        <dbReference type="ChEBI" id="CHEBI:60240"/>
    </ligand>
</feature>
<evidence type="ECO:0000259" key="14">
    <source>
        <dbReference type="PROSITE" id="PS51975"/>
    </source>
</evidence>
<keyword evidence="16" id="KW-1185">Reference proteome</keyword>
<dbReference type="AlphaFoldDB" id="A0A5C0UE65"/>
<keyword evidence="9 12" id="KW-0255">Endonuclease</keyword>
<dbReference type="GO" id="GO:0046872">
    <property type="term" value="F:metal ion binding"/>
    <property type="evidence" value="ECO:0007669"/>
    <property type="project" value="UniProtKB-KW"/>
</dbReference>
<dbReference type="GO" id="GO:0032299">
    <property type="term" value="C:ribonuclease H2 complex"/>
    <property type="evidence" value="ECO:0007669"/>
    <property type="project" value="TreeGrafter"/>
</dbReference>
<feature type="binding site" evidence="12">
    <location>
        <position position="117"/>
    </location>
    <ligand>
        <name>a divalent metal cation</name>
        <dbReference type="ChEBI" id="CHEBI:60240"/>
    </ligand>
</feature>
<keyword evidence="10 12" id="KW-0378">Hydrolase</keyword>
<dbReference type="Gene3D" id="3.30.420.10">
    <property type="entry name" value="Ribonuclease H-like superfamily/Ribonuclease H"/>
    <property type="match status" value="1"/>
</dbReference>
<dbReference type="InterPro" id="IPR036397">
    <property type="entry name" value="RNaseH_sf"/>
</dbReference>
<evidence type="ECO:0000256" key="6">
    <source>
        <dbReference type="ARBA" id="ARBA00022490"/>
    </source>
</evidence>
<evidence type="ECO:0000256" key="10">
    <source>
        <dbReference type="ARBA" id="ARBA00022801"/>
    </source>
</evidence>
<dbReference type="KEGG" id="cip:FZC35_01205"/>
<dbReference type="GO" id="GO:0004523">
    <property type="term" value="F:RNA-DNA hybrid ribonuclease activity"/>
    <property type="evidence" value="ECO:0007669"/>
    <property type="project" value="UniProtKB-UniRule"/>
</dbReference>
<keyword evidence="11" id="KW-0464">Manganese</keyword>
<organism evidence="15 16">
    <name type="scientific">Candidatus Cytomitobacter indipagum</name>
    <dbReference type="NCBI Taxonomy" id="2601575"/>
    <lineage>
        <taxon>Bacteria</taxon>
        <taxon>Pseudomonadati</taxon>
        <taxon>Pseudomonadota</taxon>
        <taxon>Alphaproteobacteria</taxon>
        <taxon>Holosporales</taxon>
        <taxon>Holosporaceae</taxon>
        <taxon>Candidatus Cytomitobacter</taxon>
    </lineage>
</organism>
<comment type="function">
    <text evidence="3 13">Endonuclease that specifically degrades the RNA of RNA-DNA hybrids.</text>
</comment>
<evidence type="ECO:0000256" key="13">
    <source>
        <dbReference type="RuleBase" id="RU003515"/>
    </source>
</evidence>
<feature type="binding site" evidence="12">
    <location>
        <position position="11"/>
    </location>
    <ligand>
        <name>a divalent metal cation</name>
        <dbReference type="ChEBI" id="CHEBI:60240"/>
    </ligand>
</feature>
<comment type="similarity">
    <text evidence="5 13">Belongs to the RNase HII family.</text>
</comment>
<dbReference type="Proteomes" id="UP000325155">
    <property type="component" value="Chromosome"/>
</dbReference>
<dbReference type="PROSITE" id="PS51975">
    <property type="entry name" value="RNASE_H_2"/>
    <property type="match status" value="1"/>
</dbReference>
<dbReference type="PANTHER" id="PTHR10954:SF18">
    <property type="entry name" value="RIBONUCLEASE HII"/>
    <property type="match status" value="1"/>
</dbReference>
<evidence type="ECO:0000256" key="4">
    <source>
        <dbReference type="ARBA" id="ARBA00004496"/>
    </source>
</evidence>
<reference evidence="15 16" key="1">
    <citation type="submission" date="2019-08" db="EMBL/GenBank/DDBJ databases">
        <title>Highly reduced genomes of protist endosymbionts show evolutionary convergence.</title>
        <authorList>
            <person name="George E."/>
            <person name="Husnik F."/>
            <person name="Tashyreva D."/>
            <person name="Prokopchuk G."/>
            <person name="Horak A."/>
            <person name="Kwong W.K."/>
            <person name="Lukes J."/>
            <person name="Keeling P.J."/>
        </authorList>
    </citation>
    <scope>NUCLEOTIDE SEQUENCE [LARGE SCALE GENOMIC DNA]</scope>
    <source>
        <strain evidence="15">1605</strain>
    </source>
</reference>
<name>A0A5C0UE65_9PROT</name>
<feature type="domain" description="RNase H type-2" evidence="14">
    <location>
        <begin position="5"/>
        <end position="206"/>
    </location>
</feature>
<evidence type="ECO:0000256" key="3">
    <source>
        <dbReference type="ARBA" id="ARBA00004065"/>
    </source>
</evidence>
<dbReference type="InterPro" id="IPR022898">
    <property type="entry name" value="RNase_HII"/>
</dbReference>
<dbReference type="InterPro" id="IPR012337">
    <property type="entry name" value="RNaseH-like_sf"/>
</dbReference>
<evidence type="ECO:0000256" key="7">
    <source>
        <dbReference type="ARBA" id="ARBA00022722"/>
    </source>
</evidence>
<comment type="cofactor">
    <cofactor evidence="12">
        <name>Mn(2+)</name>
        <dbReference type="ChEBI" id="CHEBI:29035"/>
    </cofactor>
    <cofactor evidence="12">
        <name>Mg(2+)</name>
        <dbReference type="ChEBI" id="CHEBI:18420"/>
    </cofactor>
    <text evidence="12">Manganese or magnesium. Binds 1 divalent metal ion per monomer in the absence of substrate. May bind a second metal ion after substrate binding.</text>
</comment>
<evidence type="ECO:0000256" key="11">
    <source>
        <dbReference type="ARBA" id="ARBA00023211"/>
    </source>
</evidence>
<dbReference type="Pfam" id="PF01351">
    <property type="entry name" value="RNase_HII"/>
    <property type="match status" value="1"/>
</dbReference>
<dbReference type="InterPro" id="IPR024567">
    <property type="entry name" value="RNase_HII/HIII_dom"/>
</dbReference>
<proteinExistence type="inferred from homology"/>
<keyword evidence="8 12" id="KW-0479">Metal-binding</keyword>